<evidence type="ECO:0000259" key="2">
    <source>
        <dbReference type="Pfam" id="PF00248"/>
    </source>
</evidence>
<dbReference type="OrthoDB" id="37537at2759"/>
<reference evidence="3 4" key="1">
    <citation type="submission" date="2019-12" db="EMBL/GenBank/DDBJ databases">
        <title>Draft genome sequence of the ascomycete Xylaria multiplex DSM 110363.</title>
        <authorList>
            <person name="Buettner E."/>
            <person name="Kellner H."/>
        </authorList>
    </citation>
    <scope>NUCLEOTIDE SEQUENCE [LARGE SCALE GENOMIC DNA]</scope>
    <source>
        <strain evidence="3 4">DSM 110363</strain>
    </source>
</reference>
<dbReference type="Pfam" id="PF00248">
    <property type="entry name" value="Aldo_ket_red"/>
    <property type="match status" value="1"/>
</dbReference>
<feature type="domain" description="NADP-dependent oxidoreductase" evidence="2">
    <location>
        <begin position="16"/>
        <end position="308"/>
    </location>
</feature>
<organism evidence="3 4">
    <name type="scientific">Xylaria multiplex</name>
    <dbReference type="NCBI Taxonomy" id="323545"/>
    <lineage>
        <taxon>Eukaryota</taxon>
        <taxon>Fungi</taxon>
        <taxon>Dikarya</taxon>
        <taxon>Ascomycota</taxon>
        <taxon>Pezizomycotina</taxon>
        <taxon>Sordariomycetes</taxon>
        <taxon>Xylariomycetidae</taxon>
        <taxon>Xylariales</taxon>
        <taxon>Xylariaceae</taxon>
        <taxon>Xylaria</taxon>
    </lineage>
</organism>
<dbReference type="GO" id="GO:0016491">
    <property type="term" value="F:oxidoreductase activity"/>
    <property type="evidence" value="ECO:0007669"/>
    <property type="project" value="UniProtKB-KW"/>
</dbReference>
<dbReference type="GO" id="GO:0005737">
    <property type="term" value="C:cytoplasm"/>
    <property type="evidence" value="ECO:0007669"/>
    <property type="project" value="TreeGrafter"/>
</dbReference>
<dbReference type="InterPro" id="IPR023210">
    <property type="entry name" value="NADP_OxRdtase_dom"/>
</dbReference>
<evidence type="ECO:0000313" key="4">
    <source>
        <dbReference type="Proteomes" id="UP000481858"/>
    </source>
</evidence>
<evidence type="ECO:0000256" key="1">
    <source>
        <dbReference type="ARBA" id="ARBA00023002"/>
    </source>
</evidence>
<protein>
    <recommendedName>
        <fullName evidence="2">NADP-dependent oxidoreductase domain-containing protein</fullName>
    </recommendedName>
</protein>
<dbReference type="InParanoid" id="A0A7C8MSJ1"/>
<sequence length="330" mass="36585">MARTFQLGNDQVSSPGFGAMGLSFGLGSNLSYEEAEPVLLKAIELGCTFWDTAVAYQDGVNEQILGDFIKKHNVRDKVFIASKCGFDVFSGNRGVTNSPAHIEEYIEGTIKRLGFTPDLYYLHRIDPNTPLEESIPALDRIRKAGKTKYIGLSECSAATLRRANSIAKIDAVQAEYSAFETLHETDGLIETARELGVAYVAYSPLGHGWLVDDFQYKSPDDFALNDFRRSVPKFQGENFYKNRAIVDEFKKVATRKGCAISQVALAWVATQGMIAIPGTTKAHRLEENWTSRNIELTEDELKDIRAIIDAAKPHGNRYAPAQQAMIDAGY</sequence>
<name>A0A7C8MSJ1_9PEZI</name>
<dbReference type="AlphaFoldDB" id="A0A7C8MSJ1"/>
<dbReference type="Gene3D" id="3.20.20.100">
    <property type="entry name" value="NADP-dependent oxidoreductase domain"/>
    <property type="match status" value="1"/>
</dbReference>
<keyword evidence="1" id="KW-0560">Oxidoreductase</keyword>
<dbReference type="InterPro" id="IPR036812">
    <property type="entry name" value="NAD(P)_OxRdtase_dom_sf"/>
</dbReference>
<dbReference type="InterPro" id="IPR050791">
    <property type="entry name" value="Aldo-Keto_reductase"/>
</dbReference>
<dbReference type="PANTHER" id="PTHR43625:SF7">
    <property type="entry name" value="REDUCTASE (YAKC), PUTATIVE (AFU_ORTHOLOGUE AFUA_8G01560)-RELATED"/>
    <property type="match status" value="1"/>
</dbReference>
<accession>A0A7C8MSJ1</accession>
<dbReference type="Proteomes" id="UP000481858">
    <property type="component" value="Unassembled WGS sequence"/>
</dbReference>
<evidence type="ECO:0000313" key="3">
    <source>
        <dbReference type="EMBL" id="KAF2969428.1"/>
    </source>
</evidence>
<keyword evidence="4" id="KW-1185">Reference proteome</keyword>
<dbReference type="EMBL" id="WUBL01000036">
    <property type="protein sequence ID" value="KAF2969428.1"/>
    <property type="molecule type" value="Genomic_DNA"/>
</dbReference>
<comment type="caution">
    <text evidence="3">The sequence shown here is derived from an EMBL/GenBank/DDBJ whole genome shotgun (WGS) entry which is preliminary data.</text>
</comment>
<dbReference type="SUPFAM" id="SSF51430">
    <property type="entry name" value="NAD(P)-linked oxidoreductase"/>
    <property type="match status" value="1"/>
</dbReference>
<dbReference type="PANTHER" id="PTHR43625">
    <property type="entry name" value="AFLATOXIN B1 ALDEHYDE REDUCTASE"/>
    <property type="match status" value="1"/>
</dbReference>
<proteinExistence type="predicted"/>
<gene>
    <name evidence="3" type="ORF">GQX73_g4123</name>
</gene>